<evidence type="ECO:0000256" key="1">
    <source>
        <dbReference type="ARBA" id="ARBA00000085"/>
    </source>
</evidence>
<keyword evidence="6" id="KW-0418">Kinase</keyword>
<dbReference type="InterPro" id="IPR000014">
    <property type="entry name" value="PAS"/>
</dbReference>
<gene>
    <name evidence="12" type="ORF">J2W31_000801</name>
</gene>
<sequence>MTLDAVPPRQSAERGAATARPSQGLQIEFLDRLAKATQPLSDPAEVMQLTARLLGTHMGVNRCAYAEVDTDEDHFTLTGDYSQGVDSIVGRYSFSQFGADCLRLMRANEPYVVHDIDTDPRAAGMDLDAYRLTAIQAVICIPLHKDGRFIAAMAVHQRTPRQWHESDIELVQMVGSRCWESLLRTRTQHALQLTNERLGIALAAAQMGDWSWSSATDLVTLSPRAAALFGIPAAPITWRELALLIHEDDRERTVRAVEASLQSGETYREEYRLAGTAPQRWLAVWGTPQTDDAGRVVGILGVLQESSERKRMEHELRVQALELQEADHRKDEFLAVLAHELRNPLAPIGLAAQLLKRAPDASTHRTAELIRSQVHQMSRLLDDLLDTSRIKSGRLNMKKERVQARAAVELALQNAGPLLRSRKHKTTVQVEEHLAIEADPVRLAQVIANLLTNAAKYTPVGGLIGITASAAGSEACEFVVSDNGMGLKPGSLERIFEMFSQEDTVLHRPEGGLGIGLALARAIVTAHGGTIVAESEGLGKGSRFVVRLPMGNATDVPAAGNALPAGAAAASLSIVVADDNVSAVTLLAELLRMEGHRVHVATDGAQALAVAHAVQPSVLILDIGMPKLTGYEVAQAVRRTPWGQQAFLLAATGWGQEADKERAKSAGFDAHFIKPFDPEELLAVIQNKVTMQAGDGDGDDGAAPAA</sequence>
<dbReference type="InterPro" id="IPR003018">
    <property type="entry name" value="GAF"/>
</dbReference>
<proteinExistence type="predicted"/>
<dbReference type="Pfam" id="PF08447">
    <property type="entry name" value="PAS_3"/>
    <property type="match status" value="1"/>
</dbReference>
<dbReference type="Gene3D" id="3.30.565.10">
    <property type="entry name" value="Histidine kinase-like ATPase, C-terminal domain"/>
    <property type="match status" value="1"/>
</dbReference>
<evidence type="ECO:0000259" key="10">
    <source>
        <dbReference type="PROSITE" id="PS50110"/>
    </source>
</evidence>
<dbReference type="SUPFAM" id="SSF47384">
    <property type="entry name" value="Homodimeric domain of signal transducing histidine kinase"/>
    <property type="match status" value="1"/>
</dbReference>
<evidence type="ECO:0000256" key="5">
    <source>
        <dbReference type="ARBA" id="ARBA00022679"/>
    </source>
</evidence>
<evidence type="ECO:0000313" key="12">
    <source>
        <dbReference type="EMBL" id="MDP9891698.1"/>
    </source>
</evidence>
<comment type="catalytic activity">
    <reaction evidence="1">
        <text>ATP + protein L-histidine = ADP + protein N-phospho-L-histidine.</text>
        <dbReference type="EC" id="2.7.13.3"/>
    </reaction>
</comment>
<dbReference type="InterPro" id="IPR003594">
    <property type="entry name" value="HATPase_dom"/>
</dbReference>
<dbReference type="Gene3D" id="3.30.450.40">
    <property type="match status" value="1"/>
</dbReference>
<dbReference type="InterPro" id="IPR001789">
    <property type="entry name" value="Sig_transdc_resp-reg_receiver"/>
</dbReference>
<dbReference type="InterPro" id="IPR036097">
    <property type="entry name" value="HisK_dim/P_sf"/>
</dbReference>
<feature type="domain" description="Response regulatory" evidence="10">
    <location>
        <begin position="573"/>
        <end position="689"/>
    </location>
</feature>
<keyword evidence="4 7" id="KW-0597">Phosphoprotein</keyword>
<dbReference type="Gene3D" id="1.10.287.130">
    <property type="match status" value="1"/>
</dbReference>
<dbReference type="Pfam" id="PF01590">
    <property type="entry name" value="GAF"/>
    <property type="match status" value="1"/>
</dbReference>
<evidence type="ECO:0000259" key="11">
    <source>
        <dbReference type="PROSITE" id="PS50113"/>
    </source>
</evidence>
<dbReference type="InterPro" id="IPR013655">
    <property type="entry name" value="PAS_fold_3"/>
</dbReference>
<dbReference type="InterPro" id="IPR005467">
    <property type="entry name" value="His_kinase_dom"/>
</dbReference>
<dbReference type="PROSITE" id="PS50110">
    <property type="entry name" value="RESPONSE_REGULATORY"/>
    <property type="match status" value="1"/>
</dbReference>
<dbReference type="FunFam" id="3.30.565.10:FF:000006">
    <property type="entry name" value="Sensor histidine kinase WalK"/>
    <property type="match status" value="1"/>
</dbReference>
<dbReference type="CDD" id="cd00082">
    <property type="entry name" value="HisKA"/>
    <property type="match status" value="1"/>
</dbReference>
<dbReference type="InterPro" id="IPR003661">
    <property type="entry name" value="HisK_dim/P_dom"/>
</dbReference>
<dbReference type="InterPro" id="IPR000700">
    <property type="entry name" value="PAS-assoc_C"/>
</dbReference>
<evidence type="ECO:0000256" key="7">
    <source>
        <dbReference type="PROSITE-ProRule" id="PRU00169"/>
    </source>
</evidence>
<dbReference type="Proteomes" id="UP001242045">
    <property type="component" value="Unassembled WGS sequence"/>
</dbReference>
<comment type="caution">
    <text evidence="12">The sequence shown here is derived from an EMBL/GenBank/DDBJ whole genome shotgun (WGS) entry which is preliminary data.</text>
</comment>
<evidence type="ECO:0000313" key="13">
    <source>
        <dbReference type="Proteomes" id="UP001242045"/>
    </source>
</evidence>
<feature type="modified residue" description="4-aspartylphosphate" evidence="7">
    <location>
        <position position="622"/>
    </location>
</feature>
<evidence type="ECO:0000259" key="9">
    <source>
        <dbReference type="PROSITE" id="PS50109"/>
    </source>
</evidence>
<dbReference type="InterPro" id="IPR011006">
    <property type="entry name" value="CheY-like_superfamily"/>
</dbReference>
<dbReference type="SMART" id="SM00448">
    <property type="entry name" value="REC"/>
    <property type="match status" value="1"/>
</dbReference>
<dbReference type="PANTHER" id="PTHR43547:SF2">
    <property type="entry name" value="HYBRID SIGNAL TRANSDUCTION HISTIDINE KINASE C"/>
    <property type="match status" value="1"/>
</dbReference>
<dbReference type="EC" id="2.7.13.3" evidence="3"/>
<dbReference type="PROSITE" id="PS50109">
    <property type="entry name" value="HIS_KIN"/>
    <property type="match status" value="1"/>
</dbReference>
<accession>A0AAW8CT31</accession>
<dbReference type="NCBIfam" id="TIGR00229">
    <property type="entry name" value="sensory_box"/>
    <property type="match status" value="1"/>
</dbReference>
<dbReference type="SUPFAM" id="SSF55785">
    <property type="entry name" value="PYP-like sensor domain (PAS domain)"/>
    <property type="match status" value="1"/>
</dbReference>
<reference evidence="12" key="1">
    <citation type="submission" date="2023-07" db="EMBL/GenBank/DDBJ databases">
        <title>Sorghum-associated microbial communities from plants grown in Nebraska, USA.</title>
        <authorList>
            <person name="Schachtman D."/>
        </authorList>
    </citation>
    <scope>NUCLEOTIDE SEQUENCE</scope>
    <source>
        <strain evidence="12">DS3754</strain>
    </source>
</reference>
<comment type="subcellular location">
    <subcellularLocation>
        <location evidence="2">Cell inner membrane</location>
        <topology evidence="2">Multi-pass membrane protein</topology>
    </subcellularLocation>
</comment>
<dbReference type="Pfam" id="PF00512">
    <property type="entry name" value="HisKA"/>
    <property type="match status" value="1"/>
</dbReference>
<dbReference type="GO" id="GO:0005886">
    <property type="term" value="C:plasma membrane"/>
    <property type="evidence" value="ECO:0007669"/>
    <property type="project" value="UniProtKB-SubCell"/>
</dbReference>
<dbReference type="Gene3D" id="3.30.450.20">
    <property type="entry name" value="PAS domain"/>
    <property type="match status" value="1"/>
</dbReference>
<dbReference type="Pfam" id="PF00072">
    <property type="entry name" value="Response_reg"/>
    <property type="match status" value="1"/>
</dbReference>
<protein>
    <recommendedName>
        <fullName evidence="3">histidine kinase</fullName>
        <ecNumber evidence="3">2.7.13.3</ecNumber>
    </recommendedName>
</protein>
<dbReference type="RefSeq" id="WP_307683908.1">
    <property type="nucleotide sequence ID" value="NZ_JAUSRD010000002.1"/>
</dbReference>
<dbReference type="CDD" id="cd00075">
    <property type="entry name" value="HATPase"/>
    <property type="match status" value="1"/>
</dbReference>
<dbReference type="InterPro" id="IPR035965">
    <property type="entry name" value="PAS-like_dom_sf"/>
</dbReference>
<dbReference type="PRINTS" id="PR00344">
    <property type="entry name" value="BCTRLSENSOR"/>
</dbReference>
<dbReference type="SUPFAM" id="SSF52172">
    <property type="entry name" value="CheY-like"/>
    <property type="match status" value="1"/>
</dbReference>
<dbReference type="PROSITE" id="PS50113">
    <property type="entry name" value="PAC"/>
    <property type="match status" value="1"/>
</dbReference>
<dbReference type="SMART" id="SM00065">
    <property type="entry name" value="GAF"/>
    <property type="match status" value="1"/>
</dbReference>
<dbReference type="InterPro" id="IPR036890">
    <property type="entry name" value="HATPase_C_sf"/>
</dbReference>
<dbReference type="SUPFAM" id="SSF55781">
    <property type="entry name" value="GAF domain-like"/>
    <property type="match status" value="1"/>
</dbReference>
<evidence type="ECO:0000256" key="6">
    <source>
        <dbReference type="ARBA" id="ARBA00022777"/>
    </source>
</evidence>
<feature type="domain" description="PAC" evidence="11">
    <location>
        <begin position="266"/>
        <end position="318"/>
    </location>
</feature>
<dbReference type="CDD" id="cd17580">
    <property type="entry name" value="REC_2_DhkD-like"/>
    <property type="match status" value="1"/>
</dbReference>
<evidence type="ECO:0000256" key="8">
    <source>
        <dbReference type="SAM" id="MobiDB-lite"/>
    </source>
</evidence>
<organism evidence="12 13">
    <name type="scientific">Variovorax boronicumulans</name>
    <dbReference type="NCBI Taxonomy" id="436515"/>
    <lineage>
        <taxon>Bacteria</taxon>
        <taxon>Pseudomonadati</taxon>
        <taxon>Pseudomonadota</taxon>
        <taxon>Betaproteobacteria</taxon>
        <taxon>Burkholderiales</taxon>
        <taxon>Comamonadaceae</taxon>
        <taxon>Variovorax</taxon>
    </lineage>
</organism>
<dbReference type="Gene3D" id="3.40.50.2300">
    <property type="match status" value="1"/>
</dbReference>
<evidence type="ECO:0000256" key="2">
    <source>
        <dbReference type="ARBA" id="ARBA00004429"/>
    </source>
</evidence>
<name>A0AAW8CT31_9BURK</name>
<dbReference type="InterPro" id="IPR004358">
    <property type="entry name" value="Sig_transdc_His_kin-like_C"/>
</dbReference>
<dbReference type="SMART" id="SM00387">
    <property type="entry name" value="HATPase_c"/>
    <property type="match status" value="1"/>
</dbReference>
<dbReference type="SMART" id="SM00091">
    <property type="entry name" value="PAS"/>
    <property type="match status" value="1"/>
</dbReference>
<feature type="region of interest" description="Disordered" evidence="8">
    <location>
        <begin position="1"/>
        <end position="20"/>
    </location>
</feature>
<dbReference type="SMART" id="SM00388">
    <property type="entry name" value="HisKA"/>
    <property type="match status" value="1"/>
</dbReference>
<dbReference type="SUPFAM" id="SSF55874">
    <property type="entry name" value="ATPase domain of HSP90 chaperone/DNA topoisomerase II/histidine kinase"/>
    <property type="match status" value="1"/>
</dbReference>
<dbReference type="EMBL" id="JAUSRD010000002">
    <property type="protein sequence ID" value="MDP9891698.1"/>
    <property type="molecule type" value="Genomic_DNA"/>
</dbReference>
<dbReference type="InterPro" id="IPR029016">
    <property type="entry name" value="GAF-like_dom_sf"/>
</dbReference>
<evidence type="ECO:0000256" key="3">
    <source>
        <dbReference type="ARBA" id="ARBA00012438"/>
    </source>
</evidence>
<evidence type="ECO:0000256" key="4">
    <source>
        <dbReference type="ARBA" id="ARBA00022553"/>
    </source>
</evidence>
<feature type="domain" description="Histidine kinase" evidence="9">
    <location>
        <begin position="336"/>
        <end position="552"/>
    </location>
</feature>
<dbReference type="CDD" id="cd00130">
    <property type="entry name" value="PAS"/>
    <property type="match status" value="1"/>
</dbReference>
<dbReference type="Pfam" id="PF02518">
    <property type="entry name" value="HATPase_c"/>
    <property type="match status" value="1"/>
</dbReference>
<dbReference type="GO" id="GO:0000155">
    <property type="term" value="F:phosphorelay sensor kinase activity"/>
    <property type="evidence" value="ECO:0007669"/>
    <property type="project" value="InterPro"/>
</dbReference>
<dbReference type="PANTHER" id="PTHR43547">
    <property type="entry name" value="TWO-COMPONENT HISTIDINE KINASE"/>
    <property type="match status" value="1"/>
</dbReference>
<keyword evidence="5" id="KW-0808">Transferase</keyword>
<dbReference type="AlphaFoldDB" id="A0AAW8CT31"/>